<dbReference type="Proteomes" id="UP001595816">
    <property type="component" value="Unassembled WGS sequence"/>
</dbReference>
<name>A0ABV8LYI3_9ACTN</name>
<gene>
    <name evidence="1" type="ORF">ACFOZ4_36580</name>
</gene>
<accession>A0ABV8LYI3</accession>
<evidence type="ECO:0000313" key="1">
    <source>
        <dbReference type="EMBL" id="MFC4136156.1"/>
    </source>
</evidence>
<organism evidence="1 2">
    <name type="scientific">Hamadaea flava</name>
    <dbReference type="NCBI Taxonomy" id="1742688"/>
    <lineage>
        <taxon>Bacteria</taxon>
        <taxon>Bacillati</taxon>
        <taxon>Actinomycetota</taxon>
        <taxon>Actinomycetes</taxon>
        <taxon>Micromonosporales</taxon>
        <taxon>Micromonosporaceae</taxon>
        <taxon>Hamadaea</taxon>
    </lineage>
</organism>
<proteinExistence type="predicted"/>
<comment type="caution">
    <text evidence="1">The sequence shown here is derived from an EMBL/GenBank/DDBJ whole genome shotgun (WGS) entry which is preliminary data.</text>
</comment>
<dbReference type="EMBL" id="JBHSAY010000029">
    <property type="protein sequence ID" value="MFC4136156.1"/>
    <property type="molecule type" value="Genomic_DNA"/>
</dbReference>
<dbReference type="RefSeq" id="WP_253751475.1">
    <property type="nucleotide sequence ID" value="NZ_JAMZDZ010000001.1"/>
</dbReference>
<protein>
    <recommendedName>
        <fullName evidence="3">Excreted virulence factor EspC (Type VII ESX diderm)</fullName>
    </recommendedName>
</protein>
<evidence type="ECO:0008006" key="3">
    <source>
        <dbReference type="Google" id="ProtNLM"/>
    </source>
</evidence>
<reference evidence="2" key="1">
    <citation type="journal article" date="2019" name="Int. J. Syst. Evol. Microbiol.">
        <title>The Global Catalogue of Microorganisms (GCM) 10K type strain sequencing project: providing services to taxonomists for standard genome sequencing and annotation.</title>
        <authorList>
            <consortium name="The Broad Institute Genomics Platform"/>
            <consortium name="The Broad Institute Genome Sequencing Center for Infectious Disease"/>
            <person name="Wu L."/>
            <person name="Ma J."/>
        </authorList>
    </citation>
    <scope>NUCLEOTIDE SEQUENCE [LARGE SCALE GENOMIC DNA]</scope>
    <source>
        <strain evidence="2">CGMCC 4.7289</strain>
    </source>
</reference>
<sequence>MGYPSAKEVKVATDALRTESQVWDQQSDQMSKVGTTAKNMQLGRIEAGVFQLIVGPYNDVVNTVSSRSDEAVTAMHDIGNALRTVATTYDAEDAAAEHRNRGIY</sequence>
<keyword evidence="2" id="KW-1185">Reference proteome</keyword>
<evidence type="ECO:0000313" key="2">
    <source>
        <dbReference type="Proteomes" id="UP001595816"/>
    </source>
</evidence>